<evidence type="ECO:0000313" key="12">
    <source>
        <dbReference type="Proteomes" id="UP000007799"/>
    </source>
</evidence>
<dbReference type="Pfam" id="PF00441">
    <property type="entry name" value="Acyl-CoA_dh_1"/>
    <property type="match status" value="1"/>
</dbReference>
<dbReference type="EMBL" id="GL832957">
    <property type="protein sequence ID" value="EGD78806.1"/>
    <property type="molecule type" value="Genomic_DNA"/>
</dbReference>
<reference evidence="11" key="1">
    <citation type="submission" date="2009-08" db="EMBL/GenBank/DDBJ databases">
        <title>Annotation of Salpingoeca rosetta.</title>
        <authorList>
            <consortium name="The Broad Institute Genome Sequencing Platform"/>
            <person name="Russ C."/>
            <person name="Cuomo C."/>
            <person name="Burger G."/>
            <person name="Gray M.W."/>
            <person name="Holland P.W.H."/>
            <person name="King N."/>
            <person name="Lang F.B.F."/>
            <person name="Roger A.J."/>
            <person name="Ruiz-Trillo I."/>
            <person name="Young S.K."/>
            <person name="Zeng Q."/>
            <person name="Gargeya S."/>
            <person name="Alvarado L."/>
            <person name="Berlin A."/>
            <person name="Chapman S.B."/>
            <person name="Chen Z."/>
            <person name="Freedman E."/>
            <person name="Gellesch M."/>
            <person name="Goldberg J."/>
            <person name="Griggs A."/>
            <person name="Gujja S."/>
            <person name="Heilman E."/>
            <person name="Heiman D."/>
            <person name="Howarth C."/>
            <person name="Mehta T."/>
            <person name="Neiman D."/>
            <person name="Pearson M."/>
            <person name="Roberts A."/>
            <person name="Saif S."/>
            <person name="Shea T."/>
            <person name="Shenoy N."/>
            <person name="Sisk P."/>
            <person name="Stolte C."/>
            <person name="Sykes S."/>
            <person name="White J."/>
            <person name="Yandava C."/>
            <person name="Haas B."/>
            <person name="Nusbaum C."/>
            <person name="Birren B."/>
        </authorList>
    </citation>
    <scope>NUCLEOTIDE SEQUENCE [LARGE SCALE GENOMIC DNA]</scope>
    <source>
        <strain evidence="11">ATCC 50818</strain>
    </source>
</reference>
<dbReference type="Pfam" id="PF02770">
    <property type="entry name" value="Acyl-CoA_dh_M"/>
    <property type="match status" value="1"/>
</dbReference>
<dbReference type="STRING" id="946362.F2TYY2"/>
<evidence type="ECO:0000259" key="10">
    <source>
        <dbReference type="Pfam" id="PF12806"/>
    </source>
</evidence>
<dbReference type="InterPro" id="IPR006091">
    <property type="entry name" value="Acyl-CoA_Oxase/DH_mid-dom"/>
</dbReference>
<dbReference type="Pfam" id="PF12806">
    <property type="entry name" value="Acyl-CoA_dh_C"/>
    <property type="match status" value="1"/>
</dbReference>
<dbReference type="InterPro" id="IPR046373">
    <property type="entry name" value="Acyl-CoA_Oxase/DH_mid-dom_sf"/>
</dbReference>
<evidence type="ECO:0000256" key="1">
    <source>
        <dbReference type="ARBA" id="ARBA00001974"/>
    </source>
</evidence>
<evidence type="ECO:0000256" key="4">
    <source>
        <dbReference type="ARBA" id="ARBA00022827"/>
    </source>
</evidence>
<dbReference type="Gene3D" id="1.10.540.10">
    <property type="entry name" value="Acyl-CoA dehydrogenase/oxidase, N-terminal domain"/>
    <property type="match status" value="1"/>
</dbReference>
<evidence type="ECO:0000313" key="11">
    <source>
        <dbReference type="EMBL" id="EGD78806.1"/>
    </source>
</evidence>
<dbReference type="PANTHER" id="PTHR42803">
    <property type="entry name" value="ACYL-COA DEHYDROGENASE"/>
    <property type="match status" value="1"/>
</dbReference>
<dbReference type="GO" id="GO:0016627">
    <property type="term" value="F:oxidoreductase activity, acting on the CH-CH group of donors"/>
    <property type="evidence" value="ECO:0007669"/>
    <property type="project" value="InterPro"/>
</dbReference>
<gene>
    <name evidence="11" type="ORF">PTSG_01781</name>
</gene>
<comment type="similarity">
    <text evidence="2 6">Belongs to the acyl-CoA dehydrogenase family.</text>
</comment>
<keyword evidence="5 6" id="KW-0560">Oxidoreductase</keyword>
<evidence type="ECO:0000256" key="5">
    <source>
        <dbReference type="ARBA" id="ARBA00023002"/>
    </source>
</evidence>
<feature type="domain" description="Acetyl-CoA dehydrogenase-like C-terminal" evidence="10">
    <location>
        <begin position="524"/>
        <end position="625"/>
    </location>
</feature>
<evidence type="ECO:0000259" key="7">
    <source>
        <dbReference type="Pfam" id="PF00441"/>
    </source>
</evidence>
<feature type="domain" description="Acyl-CoA oxidase/dehydrogenase middle" evidence="8">
    <location>
        <begin position="187"/>
        <end position="296"/>
    </location>
</feature>
<dbReference type="InterPro" id="IPR009075">
    <property type="entry name" value="AcylCo_DH/oxidase_C"/>
</dbReference>
<comment type="cofactor">
    <cofactor evidence="1 6">
        <name>FAD</name>
        <dbReference type="ChEBI" id="CHEBI:57692"/>
    </cofactor>
</comment>
<dbReference type="KEGG" id="sre:PTSG_01781"/>
<dbReference type="InParanoid" id="F2TYY2"/>
<dbReference type="GO" id="GO:0050660">
    <property type="term" value="F:flavin adenine dinucleotide binding"/>
    <property type="evidence" value="ECO:0007669"/>
    <property type="project" value="InterPro"/>
</dbReference>
<organism evidence="12">
    <name type="scientific">Salpingoeca rosetta (strain ATCC 50818 / BSB-021)</name>
    <dbReference type="NCBI Taxonomy" id="946362"/>
    <lineage>
        <taxon>Eukaryota</taxon>
        <taxon>Choanoflagellata</taxon>
        <taxon>Craspedida</taxon>
        <taxon>Salpingoecidae</taxon>
        <taxon>Salpingoeca</taxon>
    </lineage>
</organism>
<name>F2TYY2_SALR5</name>
<feature type="domain" description="Acyl-CoA dehydrogenase/oxidase C-terminal" evidence="7">
    <location>
        <begin position="307"/>
        <end position="474"/>
    </location>
</feature>
<dbReference type="Gene3D" id="2.40.110.10">
    <property type="entry name" value="Butyryl-CoA Dehydrogenase, subunit A, domain 2"/>
    <property type="match status" value="1"/>
</dbReference>
<dbReference type="RefSeq" id="XP_004997762.1">
    <property type="nucleotide sequence ID" value="XM_004997705.1"/>
</dbReference>
<dbReference type="eggNOG" id="KOG0139">
    <property type="taxonomic scope" value="Eukaryota"/>
</dbReference>
<dbReference type="GeneID" id="16078356"/>
<dbReference type="SUPFAM" id="SSF56645">
    <property type="entry name" value="Acyl-CoA dehydrogenase NM domain-like"/>
    <property type="match status" value="1"/>
</dbReference>
<dbReference type="OrthoDB" id="10251155at2759"/>
<dbReference type="Gene3D" id="1.20.140.10">
    <property type="entry name" value="Butyryl-CoA Dehydrogenase, subunit A, domain 3"/>
    <property type="match status" value="1"/>
</dbReference>
<keyword evidence="12" id="KW-1185">Reference proteome</keyword>
<sequence>MSFATTALRAVGRGVIVSQARCMSVQFKAPVRDIQFVIDEVLEGDRHYVKAGYEECNEELRASVVEECAKFAEDVLSPLNKVGDEEGAKHDPKTKDVKTPTGWKEAYESYAALGWQGLSVPEAYGGQGLPTSLNMVKAELFATANWTWGMFPGLSIGCMNTLILCGSEEQKQKYLPKLADGTWLGTMCLTEPQCGTDLGQVKTKAVKQGDGSYKLTGTKIFISCGEHDFTENIVHIVLARTENSPAGTKGLSLFLVPKYLENSDGSLSKEKNVTCGSIESKMGIHGSPTCVMHFEDTVGYLIGQEFKGLEQMFVFMNTARIGTALQGLGAAELAFQGGLTYARDRGSMRALSGTKAPEKVADPIIHHGDVRRMLLTCKAVAEGARCMMYDVSMMSDYMLKARTEAERKAIDEEMGFLTPILKGCITELGLEAANLGVQCYGGHGYIKEWGMEQNVRDARIGTLYEGTTGIQALDLLGRKIFIQQKGRSFGQFAKRVFAYTKKQLIDDRKTSQHKWEALSVTRHMLQWFYLTGRIGFNAQANKDREVISTSSVDFLMYSGYVTMSYYWLRMMDTAAAKLKDSSLAQSERDFYEAKIATGKFYFERMLPRAKSHYALALNSSKVTMDDRALGGLPF</sequence>
<dbReference type="OMA" id="DNRINMI"/>
<evidence type="ECO:0000259" key="9">
    <source>
        <dbReference type="Pfam" id="PF02771"/>
    </source>
</evidence>
<evidence type="ECO:0000256" key="6">
    <source>
        <dbReference type="RuleBase" id="RU362125"/>
    </source>
</evidence>
<proteinExistence type="inferred from homology"/>
<feature type="domain" description="Acyl-CoA dehydrogenase/oxidase N-terminal" evidence="9">
    <location>
        <begin position="64"/>
        <end position="181"/>
    </location>
</feature>
<dbReference type="InterPro" id="IPR037069">
    <property type="entry name" value="AcylCoA_DH/ox_N_sf"/>
</dbReference>
<accession>F2TYY2</accession>
<dbReference type="InterPro" id="IPR009100">
    <property type="entry name" value="AcylCoA_DH/oxidase_NM_dom_sf"/>
</dbReference>
<dbReference type="InterPro" id="IPR036250">
    <property type="entry name" value="AcylCo_DH-like_C"/>
</dbReference>
<dbReference type="Pfam" id="PF02771">
    <property type="entry name" value="Acyl-CoA_dh_N"/>
    <property type="match status" value="1"/>
</dbReference>
<dbReference type="SUPFAM" id="SSF47203">
    <property type="entry name" value="Acyl-CoA dehydrogenase C-terminal domain-like"/>
    <property type="match status" value="1"/>
</dbReference>
<dbReference type="InterPro" id="IPR025878">
    <property type="entry name" value="Acyl-CoA_dh-like_C_dom"/>
</dbReference>
<evidence type="ECO:0000256" key="2">
    <source>
        <dbReference type="ARBA" id="ARBA00009347"/>
    </source>
</evidence>
<keyword evidence="4 6" id="KW-0274">FAD</keyword>
<dbReference type="PANTHER" id="PTHR42803:SF1">
    <property type="entry name" value="BROAD-SPECIFICITY LINEAR ACYL-COA DEHYDROGENASE FADE5"/>
    <property type="match status" value="1"/>
</dbReference>
<keyword evidence="3 6" id="KW-0285">Flavoprotein</keyword>
<protein>
    <submittedName>
        <fullName evidence="11">Acyl-CoA dehydrogenase</fullName>
    </submittedName>
</protein>
<evidence type="ECO:0000259" key="8">
    <source>
        <dbReference type="Pfam" id="PF02770"/>
    </source>
</evidence>
<dbReference type="InterPro" id="IPR052166">
    <property type="entry name" value="Diverse_Acyl-CoA_DH"/>
</dbReference>
<dbReference type="Proteomes" id="UP000007799">
    <property type="component" value="Unassembled WGS sequence"/>
</dbReference>
<dbReference type="InterPro" id="IPR013786">
    <property type="entry name" value="AcylCoA_DH/ox_N"/>
</dbReference>
<evidence type="ECO:0000256" key="3">
    <source>
        <dbReference type="ARBA" id="ARBA00022630"/>
    </source>
</evidence>
<dbReference type="AlphaFoldDB" id="F2TYY2"/>
<dbReference type="FunFam" id="2.40.110.10:FF:000031">
    <property type="entry name" value="Acyl-CoA dehydrogenase, putative"/>
    <property type="match status" value="1"/>
</dbReference>